<evidence type="ECO:0000313" key="13">
    <source>
        <dbReference type="Proteomes" id="UP000179362"/>
    </source>
</evidence>
<comment type="subcellular location">
    <subcellularLocation>
        <location evidence="1">Cell outer membrane</location>
        <topology evidence="1">Multi-pass membrane protein</topology>
    </subcellularLocation>
</comment>
<dbReference type="GO" id="GO:0006811">
    <property type="term" value="P:monoatomic ion transport"/>
    <property type="evidence" value="ECO:0007669"/>
    <property type="project" value="UniProtKB-KW"/>
</dbReference>
<gene>
    <name evidence="12" type="ORF">A3B81_05955</name>
</gene>
<dbReference type="Gene3D" id="2.40.160.10">
    <property type="entry name" value="Porin"/>
    <property type="match status" value="1"/>
</dbReference>
<evidence type="ECO:0000256" key="5">
    <source>
        <dbReference type="ARBA" id="ARBA00022692"/>
    </source>
</evidence>
<evidence type="ECO:0000256" key="3">
    <source>
        <dbReference type="ARBA" id="ARBA00022448"/>
    </source>
</evidence>
<dbReference type="GO" id="GO:0015288">
    <property type="term" value="F:porin activity"/>
    <property type="evidence" value="ECO:0007669"/>
    <property type="project" value="UniProtKB-KW"/>
</dbReference>
<dbReference type="Proteomes" id="UP000179362">
    <property type="component" value="Unassembled WGS sequence"/>
</dbReference>
<dbReference type="GO" id="GO:0009279">
    <property type="term" value="C:cell outer membrane"/>
    <property type="evidence" value="ECO:0007669"/>
    <property type="project" value="UniProtKB-SubCell"/>
</dbReference>
<feature type="non-terminal residue" evidence="12">
    <location>
        <position position="1"/>
    </location>
</feature>
<dbReference type="GO" id="GO:0046930">
    <property type="term" value="C:pore complex"/>
    <property type="evidence" value="ECO:0007669"/>
    <property type="project" value="UniProtKB-KW"/>
</dbReference>
<dbReference type="PANTHER" id="PTHR34501">
    <property type="entry name" value="PROTEIN YDDL-RELATED"/>
    <property type="match status" value="1"/>
</dbReference>
<dbReference type="AlphaFoldDB" id="A0A1F6TXK0"/>
<dbReference type="SUPFAM" id="SSF56935">
    <property type="entry name" value="Porins"/>
    <property type="match status" value="1"/>
</dbReference>
<keyword evidence="3" id="KW-0813">Transport</keyword>
<dbReference type="CDD" id="cd00342">
    <property type="entry name" value="gram_neg_porins"/>
    <property type="match status" value="1"/>
</dbReference>
<evidence type="ECO:0000256" key="6">
    <source>
        <dbReference type="ARBA" id="ARBA00022729"/>
    </source>
</evidence>
<keyword evidence="8" id="KW-0626">Porin</keyword>
<feature type="domain" description="Porin" evidence="11">
    <location>
        <begin position="1"/>
        <end position="212"/>
    </location>
</feature>
<keyword evidence="5" id="KW-0812">Transmembrane</keyword>
<sequence length="247" mass="25400">FVGLAGGFGTAVLGRHDTPFKLIGRAVDFFRSQVGDNRNIISIGSGATWDLRPNNVVAYISPSLGGVTVIAARVPDEGGANTDATSISAQASFGSLWVGVAMENHGAGITGEPKDEEGQRLGVKWSAGDLTVAGLIQRTDKNAGIDANKRSSEGVGVSYKFGNNTVKAQYYRAGKLKSTADTNGAMQAVGFDHAFSKRTTGYVAYATASNKGTSTTFTADGGGHGDSVGAAAGKSPKAISFGMVHDF</sequence>
<name>A0A1F6TXK0_9PROT</name>
<evidence type="ECO:0000256" key="8">
    <source>
        <dbReference type="ARBA" id="ARBA00023114"/>
    </source>
</evidence>
<dbReference type="Pfam" id="PF13609">
    <property type="entry name" value="Porin_4"/>
    <property type="match status" value="1"/>
</dbReference>
<keyword evidence="7" id="KW-0406">Ion transport</keyword>
<evidence type="ECO:0000256" key="9">
    <source>
        <dbReference type="ARBA" id="ARBA00023136"/>
    </source>
</evidence>
<accession>A0A1F6TXK0</accession>
<comment type="caution">
    <text evidence="12">The sequence shown here is derived from an EMBL/GenBank/DDBJ whole genome shotgun (WGS) entry which is preliminary data.</text>
</comment>
<keyword evidence="10" id="KW-0998">Cell outer membrane</keyword>
<evidence type="ECO:0000256" key="7">
    <source>
        <dbReference type="ARBA" id="ARBA00023065"/>
    </source>
</evidence>
<evidence type="ECO:0000256" key="1">
    <source>
        <dbReference type="ARBA" id="ARBA00004571"/>
    </source>
</evidence>
<dbReference type="InterPro" id="IPR023614">
    <property type="entry name" value="Porin_dom_sf"/>
</dbReference>
<evidence type="ECO:0000259" key="11">
    <source>
        <dbReference type="Pfam" id="PF13609"/>
    </source>
</evidence>
<comment type="subunit">
    <text evidence="2">Homotrimer.</text>
</comment>
<reference evidence="12 13" key="1">
    <citation type="journal article" date="2016" name="Nat. Commun.">
        <title>Thousands of microbial genomes shed light on interconnected biogeochemical processes in an aquifer system.</title>
        <authorList>
            <person name="Anantharaman K."/>
            <person name="Brown C.T."/>
            <person name="Hug L.A."/>
            <person name="Sharon I."/>
            <person name="Castelle C.J."/>
            <person name="Probst A.J."/>
            <person name="Thomas B.C."/>
            <person name="Singh A."/>
            <person name="Wilkins M.J."/>
            <person name="Karaoz U."/>
            <person name="Brodie E.L."/>
            <person name="Williams K.H."/>
            <person name="Hubbard S.S."/>
            <person name="Banfield J.F."/>
        </authorList>
    </citation>
    <scope>NUCLEOTIDE SEQUENCE [LARGE SCALE GENOMIC DNA]</scope>
</reference>
<keyword evidence="6" id="KW-0732">Signal</keyword>
<dbReference type="InterPro" id="IPR050298">
    <property type="entry name" value="Gram-neg_bact_OMP"/>
</dbReference>
<organism evidence="12 13">
    <name type="scientific">Candidatus Muproteobacteria bacterium RIFCSPHIGHO2_02_FULL_65_16</name>
    <dbReference type="NCBI Taxonomy" id="1817766"/>
    <lineage>
        <taxon>Bacteria</taxon>
        <taxon>Pseudomonadati</taxon>
        <taxon>Pseudomonadota</taxon>
        <taxon>Candidatus Muproteobacteria</taxon>
    </lineage>
</organism>
<evidence type="ECO:0000313" key="12">
    <source>
        <dbReference type="EMBL" id="OGI49802.1"/>
    </source>
</evidence>
<keyword evidence="4" id="KW-1134">Transmembrane beta strand</keyword>
<keyword evidence="9" id="KW-0472">Membrane</keyword>
<proteinExistence type="predicted"/>
<evidence type="ECO:0000256" key="4">
    <source>
        <dbReference type="ARBA" id="ARBA00022452"/>
    </source>
</evidence>
<dbReference type="InterPro" id="IPR033900">
    <property type="entry name" value="Gram_neg_porin_domain"/>
</dbReference>
<evidence type="ECO:0000256" key="10">
    <source>
        <dbReference type="ARBA" id="ARBA00023237"/>
    </source>
</evidence>
<dbReference type="PANTHER" id="PTHR34501:SF9">
    <property type="entry name" value="MAJOR OUTER MEMBRANE PROTEIN P.IA"/>
    <property type="match status" value="1"/>
</dbReference>
<dbReference type="EMBL" id="MFTA01000102">
    <property type="protein sequence ID" value="OGI49802.1"/>
    <property type="molecule type" value="Genomic_DNA"/>
</dbReference>
<evidence type="ECO:0000256" key="2">
    <source>
        <dbReference type="ARBA" id="ARBA00011233"/>
    </source>
</evidence>
<protein>
    <recommendedName>
        <fullName evidence="11">Porin domain-containing protein</fullName>
    </recommendedName>
</protein>